<proteinExistence type="predicted"/>
<gene>
    <name evidence="3" type="ORF">M421DRAFT_274258</name>
</gene>
<accession>A0A6A5RGD4</accession>
<dbReference type="GeneID" id="54346481"/>
<reference evidence="3" key="1">
    <citation type="journal article" date="2020" name="Stud. Mycol.">
        <title>101 Dothideomycetes genomes: a test case for predicting lifestyles and emergence of pathogens.</title>
        <authorList>
            <person name="Haridas S."/>
            <person name="Albert R."/>
            <person name="Binder M."/>
            <person name="Bloem J."/>
            <person name="Labutti K."/>
            <person name="Salamov A."/>
            <person name="Andreopoulos B."/>
            <person name="Baker S."/>
            <person name="Barry K."/>
            <person name="Bills G."/>
            <person name="Bluhm B."/>
            <person name="Cannon C."/>
            <person name="Castanera R."/>
            <person name="Culley D."/>
            <person name="Daum C."/>
            <person name="Ezra D."/>
            <person name="Gonzalez J."/>
            <person name="Henrissat B."/>
            <person name="Kuo A."/>
            <person name="Liang C."/>
            <person name="Lipzen A."/>
            <person name="Lutzoni F."/>
            <person name="Magnuson J."/>
            <person name="Mondo S."/>
            <person name="Nolan M."/>
            <person name="Ohm R."/>
            <person name="Pangilinan J."/>
            <person name="Park H.-J."/>
            <person name="Ramirez L."/>
            <person name="Alfaro M."/>
            <person name="Sun H."/>
            <person name="Tritt A."/>
            <person name="Yoshinaga Y."/>
            <person name="Zwiers L.-H."/>
            <person name="Turgeon B."/>
            <person name="Goodwin S."/>
            <person name="Spatafora J."/>
            <person name="Crous P."/>
            <person name="Grigoriev I."/>
        </authorList>
    </citation>
    <scope>NUCLEOTIDE SEQUENCE</scope>
    <source>
        <strain evidence="3">CBS 183.55</strain>
    </source>
</reference>
<evidence type="ECO:0000313" key="4">
    <source>
        <dbReference type="Proteomes" id="UP000800082"/>
    </source>
</evidence>
<feature type="compositionally biased region" description="Polar residues" evidence="2">
    <location>
        <begin position="277"/>
        <end position="290"/>
    </location>
</feature>
<dbReference type="EMBL" id="ML978991">
    <property type="protein sequence ID" value="KAF1924687.1"/>
    <property type="molecule type" value="Genomic_DNA"/>
</dbReference>
<dbReference type="Proteomes" id="UP000800082">
    <property type="component" value="Unassembled WGS sequence"/>
</dbReference>
<sequence>MIPKPEWSAVNDAASNGIFGVLESKPNDSLFASATKPPASLPGGGLFGGNHAAPRPQSVSSFSPTKPFRDTTGTSDAMFPSCLLGRNPSGKASVPTPSSPSQPNHRSQPQTGFANLAQPSNTLLRPGGLFGNPNTTVSAPSFGAFSQLSGSSHPSSGNSLFGNLSSPNHSDASFDQPVKAAAVLPGTTWSGSGFGAPVFSKLNALQDYQRQLNVLEERQAEVELAEVVAKRNPQHDAAHNAVLDSEIPALLNEVLSASLSDDGPERTELADPVMASHATNHTTPLTSKPTSVKEKGAEENEEAEKEGCSKDLACNNEPVRAGTANLFEDKNTAPPPSPPA</sequence>
<protein>
    <submittedName>
        <fullName evidence="3">Uncharacterized protein</fullName>
    </submittedName>
</protein>
<name>A0A6A5RGD4_9PLEO</name>
<feature type="region of interest" description="Disordered" evidence="2">
    <location>
        <begin position="147"/>
        <end position="173"/>
    </location>
</feature>
<dbReference type="RefSeq" id="XP_033444939.1">
    <property type="nucleotide sequence ID" value="XM_033588834.1"/>
</dbReference>
<feature type="region of interest" description="Disordered" evidence="2">
    <location>
        <begin position="258"/>
        <end position="340"/>
    </location>
</feature>
<evidence type="ECO:0000313" key="3">
    <source>
        <dbReference type="EMBL" id="KAF1924687.1"/>
    </source>
</evidence>
<feature type="region of interest" description="Disordered" evidence="2">
    <location>
        <begin position="28"/>
        <end position="135"/>
    </location>
</feature>
<evidence type="ECO:0000256" key="2">
    <source>
        <dbReference type="SAM" id="MobiDB-lite"/>
    </source>
</evidence>
<evidence type="ECO:0000256" key="1">
    <source>
        <dbReference type="SAM" id="Coils"/>
    </source>
</evidence>
<feature type="compositionally biased region" description="Low complexity" evidence="2">
    <location>
        <begin position="147"/>
        <end position="167"/>
    </location>
</feature>
<keyword evidence="1" id="KW-0175">Coiled coil</keyword>
<organism evidence="3 4">
    <name type="scientific">Didymella exigua CBS 183.55</name>
    <dbReference type="NCBI Taxonomy" id="1150837"/>
    <lineage>
        <taxon>Eukaryota</taxon>
        <taxon>Fungi</taxon>
        <taxon>Dikarya</taxon>
        <taxon>Ascomycota</taxon>
        <taxon>Pezizomycotina</taxon>
        <taxon>Dothideomycetes</taxon>
        <taxon>Pleosporomycetidae</taxon>
        <taxon>Pleosporales</taxon>
        <taxon>Pleosporineae</taxon>
        <taxon>Didymellaceae</taxon>
        <taxon>Didymella</taxon>
    </lineage>
</organism>
<feature type="compositionally biased region" description="Polar residues" evidence="2">
    <location>
        <begin position="95"/>
        <end position="123"/>
    </location>
</feature>
<dbReference type="AlphaFoldDB" id="A0A6A5RGD4"/>
<feature type="coiled-coil region" evidence="1">
    <location>
        <begin position="198"/>
        <end position="225"/>
    </location>
</feature>
<keyword evidence="4" id="KW-1185">Reference proteome</keyword>